<comment type="caution">
    <text evidence="2">The sequence shown here is derived from an EMBL/GenBank/DDBJ whole genome shotgun (WGS) entry which is preliminary data.</text>
</comment>
<name>A0A9P1MB94_9PEZI</name>
<dbReference type="Proteomes" id="UP000838763">
    <property type="component" value="Unassembled WGS sequence"/>
</dbReference>
<sequence length="159" mass="17235">MGRGNTTSISDPSPLLLLLRSTSSPTPESLFRQKDHFPQLTTTVSAFALPVPPPAPPPFWMMDDQAKNLANFDRDGDSSGQGSHLAPGLQADPATVYYDEASTTPTTYTAGPISIGLQPRLLGLRSNRRYVLEFQISQRPLLFKLTPNNEPFSPPAPGS</sequence>
<feature type="region of interest" description="Disordered" evidence="1">
    <location>
        <begin position="70"/>
        <end position="89"/>
    </location>
</feature>
<evidence type="ECO:0000313" key="2">
    <source>
        <dbReference type="EMBL" id="CAI4215304.1"/>
    </source>
</evidence>
<keyword evidence="3" id="KW-1185">Reference proteome</keyword>
<proteinExistence type="predicted"/>
<evidence type="ECO:0000256" key="1">
    <source>
        <dbReference type="SAM" id="MobiDB-lite"/>
    </source>
</evidence>
<reference evidence="2" key="1">
    <citation type="submission" date="2022-11" db="EMBL/GenBank/DDBJ databases">
        <authorList>
            <person name="Scott C."/>
            <person name="Bruce N."/>
        </authorList>
    </citation>
    <scope>NUCLEOTIDE SEQUENCE</scope>
</reference>
<organism evidence="2 3">
    <name type="scientific">Parascedosporium putredinis</name>
    <dbReference type="NCBI Taxonomy" id="1442378"/>
    <lineage>
        <taxon>Eukaryota</taxon>
        <taxon>Fungi</taxon>
        <taxon>Dikarya</taxon>
        <taxon>Ascomycota</taxon>
        <taxon>Pezizomycotina</taxon>
        <taxon>Sordariomycetes</taxon>
        <taxon>Hypocreomycetidae</taxon>
        <taxon>Microascales</taxon>
        <taxon>Microascaceae</taxon>
        <taxon>Parascedosporium</taxon>
    </lineage>
</organism>
<evidence type="ECO:0000313" key="3">
    <source>
        <dbReference type="Proteomes" id="UP000838763"/>
    </source>
</evidence>
<gene>
    <name evidence="2" type="ORF">PPNO1_LOCUS5017</name>
</gene>
<dbReference type="AlphaFoldDB" id="A0A9P1MB94"/>
<accession>A0A9P1MB94</accession>
<dbReference type="EMBL" id="CALLCH030000012">
    <property type="protein sequence ID" value="CAI4215304.1"/>
    <property type="molecule type" value="Genomic_DNA"/>
</dbReference>
<protein>
    <submittedName>
        <fullName evidence="2">Uncharacterized protein</fullName>
    </submittedName>
</protein>